<evidence type="ECO:0000256" key="1">
    <source>
        <dbReference type="SAM" id="Phobius"/>
    </source>
</evidence>
<dbReference type="OrthoDB" id="3945378at2759"/>
<name>A0A2L2TD69_9HYPO</name>
<keyword evidence="1" id="KW-0812">Transmembrane</keyword>
<dbReference type="STRING" id="56646.A0A2L2TD69"/>
<dbReference type="Proteomes" id="UP000245910">
    <property type="component" value="Chromosome III"/>
</dbReference>
<protein>
    <submittedName>
        <fullName evidence="2">Uncharacterized protein</fullName>
    </submittedName>
</protein>
<evidence type="ECO:0000313" key="2">
    <source>
        <dbReference type="EMBL" id="CEI68038.1"/>
    </source>
</evidence>
<reference evidence="3" key="1">
    <citation type="submission" date="2014-10" db="EMBL/GenBank/DDBJ databases">
        <authorList>
            <person name="King R."/>
        </authorList>
    </citation>
    <scope>NUCLEOTIDE SEQUENCE [LARGE SCALE GENOMIC DNA]</scope>
    <source>
        <strain evidence="3">A3/5</strain>
    </source>
</reference>
<feature type="transmembrane region" description="Helical" evidence="1">
    <location>
        <begin position="104"/>
        <end position="125"/>
    </location>
</feature>
<keyword evidence="3" id="KW-1185">Reference proteome</keyword>
<organism evidence="2 3">
    <name type="scientific">Fusarium venenatum</name>
    <dbReference type="NCBI Taxonomy" id="56646"/>
    <lineage>
        <taxon>Eukaryota</taxon>
        <taxon>Fungi</taxon>
        <taxon>Dikarya</taxon>
        <taxon>Ascomycota</taxon>
        <taxon>Pezizomycotina</taxon>
        <taxon>Sordariomycetes</taxon>
        <taxon>Hypocreomycetidae</taxon>
        <taxon>Hypocreales</taxon>
        <taxon>Nectriaceae</taxon>
        <taxon>Fusarium</taxon>
    </lineage>
</organism>
<sequence>MPPDCEPEGDADLYGLGVRIASYISWFTTVVAYHKWPDKTIDSLMVNCILQFSLLVATIYKIAAHTAHTGEVFLMTFFGAGGGFAIMIETLIEKKTSGFGSTKFAEFLRALLLLAYGVLSVWFWYRGRDVLVGFLTPVDVDIG</sequence>
<keyword evidence="1" id="KW-1133">Transmembrane helix</keyword>
<keyword evidence="1" id="KW-0472">Membrane</keyword>
<dbReference type="EMBL" id="LN649231">
    <property type="protein sequence ID" value="CEI68038.1"/>
    <property type="molecule type" value="Genomic_DNA"/>
</dbReference>
<proteinExistence type="predicted"/>
<accession>A0A2L2TD69</accession>
<dbReference type="AlphaFoldDB" id="A0A2L2TD69"/>
<feature type="transmembrane region" description="Helical" evidence="1">
    <location>
        <begin position="44"/>
        <end position="60"/>
    </location>
</feature>
<evidence type="ECO:0000313" key="3">
    <source>
        <dbReference type="Proteomes" id="UP000245910"/>
    </source>
</evidence>
<feature type="transmembrane region" description="Helical" evidence="1">
    <location>
        <begin position="72"/>
        <end position="92"/>
    </location>
</feature>